<evidence type="ECO:0000313" key="3">
    <source>
        <dbReference type="Proteomes" id="UP000593943"/>
    </source>
</evidence>
<protein>
    <submittedName>
        <fullName evidence="2">DUF2075 domain-containing protein</fullName>
    </submittedName>
</protein>
<dbReference type="EMBL" id="CP062938">
    <property type="protein sequence ID" value="QOL31122.1"/>
    <property type="molecule type" value="Genomic_DNA"/>
</dbReference>
<dbReference type="OrthoDB" id="3193269at2"/>
<dbReference type="InterPro" id="IPR018647">
    <property type="entry name" value="SLFN_3-like_DNA/RNA_helicase"/>
</dbReference>
<dbReference type="SUPFAM" id="SSF52540">
    <property type="entry name" value="P-loop containing nucleoside triphosphate hydrolases"/>
    <property type="match status" value="1"/>
</dbReference>
<dbReference type="InterPro" id="IPR027417">
    <property type="entry name" value="P-loop_NTPase"/>
</dbReference>
<dbReference type="KEGG" id="beu:BE0216_00565"/>
<dbReference type="AlphaFoldDB" id="A0A7L9SLW3"/>
<feature type="domain" description="Schlafen group 3-like DNA/RNA helicase" evidence="1">
    <location>
        <begin position="284"/>
        <end position="768"/>
    </location>
</feature>
<evidence type="ECO:0000313" key="2">
    <source>
        <dbReference type="EMBL" id="QOL31122.1"/>
    </source>
</evidence>
<organism evidence="2 3">
    <name type="scientific">Bifidobacterium eulemuris</name>
    <dbReference type="NCBI Taxonomy" id="1765219"/>
    <lineage>
        <taxon>Bacteria</taxon>
        <taxon>Bacillati</taxon>
        <taxon>Actinomycetota</taxon>
        <taxon>Actinomycetes</taxon>
        <taxon>Bifidobacteriales</taxon>
        <taxon>Bifidobacteriaceae</taxon>
        <taxon>Bifidobacterium</taxon>
    </lineage>
</organism>
<proteinExistence type="predicted"/>
<evidence type="ECO:0000259" key="1">
    <source>
        <dbReference type="Pfam" id="PF09848"/>
    </source>
</evidence>
<name>A0A7L9SLW3_9BIFI</name>
<reference evidence="2 3" key="1">
    <citation type="submission" date="2020-10" db="EMBL/GenBank/DDBJ databases">
        <title>Genome sequencing of Bifidobacterium eulemuris_DSMZ_100216.</title>
        <authorList>
            <person name="Kim J."/>
        </authorList>
    </citation>
    <scope>NUCLEOTIDE SEQUENCE [LARGE SCALE GENOMIC DNA]</scope>
    <source>
        <strain evidence="2 3">DSM 100216</strain>
    </source>
</reference>
<dbReference type="RefSeq" id="WP_158217183.1">
    <property type="nucleotide sequence ID" value="NZ_CP062938.1"/>
</dbReference>
<accession>A0A7L9SLW3</accession>
<keyword evidence="3" id="KW-1185">Reference proteome</keyword>
<sequence length="793" mass="90486">MMAAEKLKFCIVRVPYPNPYSPDKDGAPSNSEEYREVFEYEIDHDRDAWIAPKTKLEEVTAELTQAKRRLFTWPTVYIVWFKSKASDDDQRRDKWCVYVGETQHIHERTMQHVQASSKDNWTITDDEVLSNVESVTQKIVKSRLAEEQQADDCINEALRDQRKVNQYVIWESHFNKSLTLDVENKLIDYMKSIDDIHCLNGRGNPQDQYFTSAYLDDIVSGAWKRLVSADKEGIFPPEEQIWQSSLYKVSPFHKLGKEQNRALQGIVSISEDVLEKWTEPKDTQLILVGGAAGTGKSILLSTLFYELSLKLGHQPDYETDSSARVHLLVNNDDQMRVYDDMALKQGLQKKSGQCVSRPTAFINERSRSVGKSSFDYTQVTSDIADVVLVDEAHLLFTQKSQNGIESHLHEILRRAKIVIAVFDPEQIMQRKQWWHQDVLRELAEAPIIDLPSDERMSLTGASYLELTGHYSNARVNNGEVQVITDRYSVHQIELTEQFRIQANAETIKWIDSLVQPDESGEVPFPCVSIPADYSPAIQVEDEDARIQDEVKLGYRIRVCSSPNVLFDSIRLCGDDLLAAQNQMLKSTPKNKKKSKVAVRPRDLCRVVATFDWPYDPKNKKGSVALVKDVSGNWVIPEKENEHSTYDRGAEFFERPWNRAVNDDAPKVRHSTKEAWSSADFSRDEIGSYFTIQGFDLNYVGVIIGPSVRYENGHIIFDPGKSCDRGVSSDRIDLKGDEKLAAFKKACLRRQLGVLLKRGVHGLYLFAVDSALQNKLREAALENNCYLDKVRGLM</sequence>
<dbReference type="Pfam" id="PF09848">
    <property type="entry name" value="SLFN-g3_helicase"/>
    <property type="match status" value="1"/>
</dbReference>
<dbReference type="Proteomes" id="UP000593943">
    <property type="component" value="Chromosome"/>
</dbReference>
<gene>
    <name evidence="2" type="ORF">BE0216_00565</name>
</gene>